<keyword evidence="3" id="KW-0539">Nucleus</keyword>
<keyword evidence="7" id="KW-1185">Reference proteome</keyword>
<evidence type="ECO:0000256" key="4">
    <source>
        <dbReference type="SAM" id="MobiDB-lite"/>
    </source>
</evidence>
<sequence length="271" mass="28312">MAGRSASAGCAGACEHQVRAGGAHGCRVGAHCGQHTAAAPAHTLAPQLPSLHPWGHQKSRLRWTPELHNRFVQSVTTLGGPDRATPKGILKLMGVDGLTIYHIKSHLQKYRLNIKMPAESGGQDSLSDSQDQQPPSAMEVRSSSRGPTSTPQLRAPGSSYDCSGQAPALVSAASVTAVPAPSSAGAASSGTNRRNLEDALLFQMELQKKLHEQLELRCQSVSGGRCSMLATLRTNATAMSPTCTDLMRTSACASSTSTATCHAAMPGWAGH</sequence>
<dbReference type="PANTHER" id="PTHR31499">
    <property type="entry name" value="MYB FAMILY TRANSCRIPTION FACTOR PHL11"/>
    <property type="match status" value="1"/>
</dbReference>
<dbReference type="Proteomes" id="UP000485058">
    <property type="component" value="Unassembled WGS sequence"/>
</dbReference>
<proteinExistence type="predicted"/>
<dbReference type="InterPro" id="IPR009057">
    <property type="entry name" value="Homeodomain-like_sf"/>
</dbReference>
<accession>A0A699ZJE0</accession>
<reference evidence="6 7" key="1">
    <citation type="submission" date="2020-02" db="EMBL/GenBank/DDBJ databases">
        <title>Draft genome sequence of Haematococcus lacustris strain NIES-144.</title>
        <authorList>
            <person name="Morimoto D."/>
            <person name="Nakagawa S."/>
            <person name="Yoshida T."/>
            <person name="Sawayama S."/>
        </authorList>
    </citation>
    <scope>NUCLEOTIDE SEQUENCE [LARGE SCALE GENOMIC DNA]</scope>
    <source>
        <strain evidence="6 7">NIES-144</strain>
    </source>
</reference>
<feature type="domain" description="HTH myb-type" evidence="5">
    <location>
        <begin position="55"/>
        <end position="115"/>
    </location>
</feature>
<gene>
    <name evidence="6" type="ORF">HaLaN_16049</name>
</gene>
<dbReference type="Gene3D" id="1.10.10.60">
    <property type="entry name" value="Homeodomain-like"/>
    <property type="match status" value="1"/>
</dbReference>
<dbReference type="Pfam" id="PF00249">
    <property type="entry name" value="Myb_DNA-binding"/>
    <property type="match status" value="1"/>
</dbReference>
<feature type="compositionally biased region" description="Low complexity" evidence="4">
    <location>
        <begin position="120"/>
        <end position="136"/>
    </location>
</feature>
<dbReference type="InterPro" id="IPR001005">
    <property type="entry name" value="SANT/Myb"/>
</dbReference>
<feature type="compositionally biased region" description="Polar residues" evidence="4">
    <location>
        <begin position="141"/>
        <end position="152"/>
    </location>
</feature>
<dbReference type="NCBIfam" id="TIGR01557">
    <property type="entry name" value="myb_SHAQKYF"/>
    <property type="match status" value="1"/>
</dbReference>
<evidence type="ECO:0000256" key="1">
    <source>
        <dbReference type="ARBA" id="ARBA00023015"/>
    </source>
</evidence>
<comment type="caution">
    <text evidence="6">The sequence shown here is derived from an EMBL/GenBank/DDBJ whole genome shotgun (WGS) entry which is preliminary data.</text>
</comment>
<evidence type="ECO:0000259" key="5">
    <source>
        <dbReference type="PROSITE" id="PS51294"/>
    </source>
</evidence>
<dbReference type="InterPro" id="IPR017930">
    <property type="entry name" value="Myb_dom"/>
</dbReference>
<dbReference type="InterPro" id="IPR006447">
    <property type="entry name" value="Myb_dom_plants"/>
</dbReference>
<evidence type="ECO:0000313" key="6">
    <source>
        <dbReference type="EMBL" id="GFH19146.1"/>
    </source>
</evidence>
<organism evidence="6 7">
    <name type="scientific">Haematococcus lacustris</name>
    <name type="common">Green alga</name>
    <name type="synonym">Haematococcus pluvialis</name>
    <dbReference type="NCBI Taxonomy" id="44745"/>
    <lineage>
        <taxon>Eukaryota</taxon>
        <taxon>Viridiplantae</taxon>
        <taxon>Chlorophyta</taxon>
        <taxon>core chlorophytes</taxon>
        <taxon>Chlorophyceae</taxon>
        <taxon>CS clade</taxon>
        <taxon>Chlamydomonadales</taxon>
        <taxon>Haematococcaceae</taxon>
        <taxon>Haematococcus</taxon>
    </lineage>
</organism>
<dbReference type="FunFam" id="1.10.10.60:FF:000002">
    <property type="entry name" value="Myb family transcription factor"/>
    <property type="match status" value="1"/>
</dbReference>
<dbReference type="AlphaFoldDB" id="A0A699ZJE0"/>
<dbReference type="EMBL" id="BLLF01001413">
    <property type="protein sequence ID" value="GFH19146.1"/>
    <property type="molecule type" value="Genomic_DNA"/>
</dbReference>
<feature type="region of interest" description="Disordered" evidence="4">
    <location>
        <begin position="118"/>
        <end position="161"/>
    </location>
</feature>
<protein>
    <submittedName>
        <fullName evidence="6">HTH myb-type domain-containing protein</fullName>
    </submittedName>
</protein>
<evidence type="ECO:0000313" key="7">
    <source>
        <dbReference type="Proteomes" id="UP000485058"/>
    </source>
</evidence>
<keyword evidence="2" id="KW-0804">Transcription</keyword>
<keyword evidence="1" id="KW-0805">Transcription regulation</keyword>
<dbReference type="InterPro" id="IPR046955">
    <property type="entry name" value="PHR1-like"/>
</dbReference>
<evidence type="ECO:0000256" key="3">
    <source>
        <dbReference type="ARBA" id="ARBA00023242"/>
    </source>
</evidence>
<evidence type="ECO:0000256" key="2">
    <source>
        <dbReference type="ARBA" id="ARBA00023163"/>
    </source>
</evidence>
<dbReference type="PROSITE" id="PS51294">
    <property type="entry name" value="HTH_MYB"/>
    <property type="match status" value="1"/>
</dbReference>
<dbReference type="SUPFAM" id="SSF46689">
    <property type="entry name" value="Homeodomain-like"/>
    <property type="match status" value="1"/>
</dbReference>
<dbReference type="GO" id="GO:0003700">
    <property type="term" value="F:DNA-binding transcription factor activity"/>
    <property type="evidence" value="ECO:0007669"/>
    <property type="project" value="InterPro"/>
</dbReference>
<dbReference type="GO" id="GO:0003677">
    <property type="term" value="F:DNA binding"/>
    <property type="evidence" value="ECO:0007669"/>
    <property type="project" value="InterPro"/>
</dbReference>
<name>A0A699ZJE0_HAELA</name>
<dbReference type="PANTHER" id="PTHR31499:SF79">
    <property type="entry name" value="HTH MYB-TYPE DOMAIN-CONTAINING PROTEIN"/>
    <property type="match status" value="1"/>
</dbReference>